<accession>A0A1X1D150</accession>
<evidence type="ECO:0000313" key="3">
    <source>
        <dbReference type="Proteomes" id="UP000193558"/>
    </source>
</evidence>
<feature type="transmembrane region" description="Helical" evidence="1">
    <location>
        <begin position="42"/>
        <end position="65"/>
    </location>
</feature>
<protein>
    <submittedName>
        <fullName evidence="2">Uncharacterized protein</fullName>
    </submittedName>
</protein>
<keyword evidence="1" id="KW-0812">Transmembrane</keyword>
<dbReference type="Proteomes" id="UP000193558">
    <property type="component" value="Unassembled WGS sequence"/>
</dbReference>
<comment type="caution">
    <text evidence="2">The sequence shown here is derived from an EMBL/GenBank/DDBJ whole genome shotgun (WGS) entry which is preliminary data.</text>
</comment>
<dbReference type="AlphaFoldDB" id="A0A1X1D150"/>
<name>A0A1X1D150_9GAMM</name>
<proteinExistence type="predicted"/>
<sequence length="89" mass="10664">MLNINELIKKRYPKRNRQFLFITNGEYLKLLNFLMFKIRDLSFVFSVSFNVDSFIFIRMFFSILLKDRFLGDLSSFPVKNDIAIIKAKN</sequence>
<dbReference type="EMBL" id="MLFR01000005">
    <property type="protein sequence ID" value="ORM70251.1"/>
    <property type="molecule type" value="Genomic_DNA"/>
</dbReference>
<keyword evidence="1" id="KW-0472">Membrane</keyword>
<organism evidence="2 3">
    <name type="scientific">Pantoea rwandensis</name>
    <dbReference type="NCBI Taxonomy" id="1076550"/>
    <lineage>
        <taxon>Bacteria</taxon>
        <taxon>Pseudomonadati</taxon>
        <taxon>Pseudomonadota</taxon>
        <taxon>Gammaproteobacteria</taxon>
        <taxon>Enterobacterales</taxon>
        <taxon>Erwiniaceae</taxon>
        <taxon>Pantoea</taxon>
    </lineage>
</organism>
<evidence type="ECO:0000313" key="2">
    <source>
        <dbReference type="EMBL" id="ORM70251.1"/>
    </source>
</evidence>
<gene>
    <name evidence="2" type="ORF">HA51_08025</name>
</gene>
<keyword evidence="1" id="KW-1133">Transmembrane helix</keyword>
<reference evidence="2 3" key="1">
    <citation type="journal article" date="2017" name="Antonie Van Leeuwenhoek">
        <title>Phylogenomic resolution of the bacterial genus Pantoea and its relationship with Erwinia and Tatumella.</title>
        <authorList>
            <person name="Palmer M."/>
            <person name="Steenkamp E.T."/>
            <person name="Coetzee M.P."/>
            <person name="Chan W.Y."/>
            <person name="van Zyl E."/>
            <person name="De Maayer P."/>
            <person name="Coutinho T.A."/>
            <person name="Blom J."/>
            <person name="Smits T.H."/>
            <person name="Duffy B."/>
            <person name="Venter S.N."/>
        </authorList>
    </citation>
    <scope>NUCLEOTIDE SEQUENCE [LARGE SCALE GENOMIC DNA]</scope>
    <source>
        <strain evidence="2 3">LMG 26275</strain>
    </source>
</reference>
<evidence type="ECO:0000256" key="1">
    <source>
        <dbReference type="SAM" id="Phobius"/>
    </source>
</evidence>